<dbReference type="Proteomes" id="UP000298416">
    <property type="component" value="Unassembled WGS sequence"/>
</dbReference>
<dbReference type="InterPro" id="IPR014756">
    <property type="entry name" value="Ig_E-set"/>
</dbReference>
<organism evidence="9">
    <name type="scientific">Salvia splendens</name>
    <name type="common">Scarlet sage</name>
    <dbReference type="NCBI Taxonomy" id="180675"/>
    <lineage>
        <taxon>Eukaryota</taxon>
        <taxon>Viridiplantae</taxon>
        <taxon>Streptophyta</taxon>
        <taxon>Embryophyta</taxon>
        <taxon>Tracheophyta</taxon>
        <taxon>Spermatophyta</taxon>
        <taxon>Magnoliopsida</taxon>
        <taxon>eudicotyledons</taxon>
        <taxon>Gunneridae</taxon>
        <taxon>Pentapetalae</taxon>
        <taxon>asterids</taxon>
        <taxon>lamiids</taxon>
        <taxon>Lamiales</taxon>
        <taxon>Lamiaceae</taxon>
        <taxon>Nepetoideae</taxon>
        <taxon>Mentheae</taxon>
        <taxon>Salviinae</taxon>
        <taxon>Salvia</taxon>
        <taxon>Salvia subgen. Calosphace</taxon>
        <taxon>core Calosphace</taxon>
    </lineage>
</organism>
<dbReference type="Pfam" id="PF07250">
    <property type="entry name" value="Glyoxal_oxid_N"/>
    <property type="match status" value="1"/>
</dbReference>
<dbReference type="GO" id="GO:0016491">
    <property type="term" value="F:oxidoreductase activity"/>
    <property type="evidence" value="ECO:0007669"/>
    <property type="project" value="UniProtKB-KW"/>
</dbReference>
<proteinExistence type="predicted"/>
<evidence type="ECO:0000256" key="6">
    <source>
        <dbReference type="ARBA" id="ARBA00077505"/>
    </source>
</evidence>
<feature type="domain" description="Glyoxal oxidase N-terminal" evidence="7">
    <location>
        <begin position="30"/>
        <end position="418"/>
    </location>
</feature>
<evidence type="ECO:0000256" key="3">
    <source>
        <dbReference type="ARBA" id="ARBA00022729"/>
    </source>
</evidence>
<dbReference type="SUPFAM" id="SSF50965">
    <property type="entry name" value="Galactose oxidase, central domain"/>
    <property type="match status" value="1"/>
</dbReference>
<dbReference type="EMBL" id="PNBA02000019">
    <property type="protein sequence ID" value="KAG6390655.1"/>
    <property type="molecule type" value="Genomic_DNA"/>
</dbReference>
<dbReference type="PANTHER" id="PTHR32208">
    <property type="entry name" value="SECRETED PROTEIN-RELATED"/>
    <property type="match status" value="1"/>
</dbReference>
<evidence type="ECO:0000313" key="9">
    <source>
        <dbReference type="EMBL" id="KAG6390655.1"/>
    </source>
</evidence>
<dbReference type="InterPro" id="IPR037293">
    <property type="entry name" value="Gal_Oxidase_central_sf"/>
</dbReference>
<comment type="subcellular location">
    <subcellularLocation>
        <location evidence="1">Secreted</location>
    </subcellularLocation>
</comment>
<dbReference type="Gene3D" id="2.60.40.10">
    <property type="entry name" value="Immunoglobulins"/>
    <property type="match status" value="1"/>
</dbReference>
<comment type="caution">
    <text evidence="9">The sequence shown here is derived from an EMBL/GenBank/DDBJ whole genome shotgun (WGS) entry which is preliminary data.</text>
</comment>
<evidence type="ECO:0000256" key="5">
    <source>
        <dbReference type="ARBA" id="ARBA00073112"/>
    </source>
</evidence>
<keyword evidence="2" id="KW-0964">Secreted</keyword>
<dbReference type="FunFam" id="2.130.10.80:FF:000001">
    <property type="entry name" value="Aldehyde oxidase GLOX"/>
    <property type="match status" value="1"/>
</dbReference>
<keyword evidence="10" id="KW-1185">Reference proteome</keyword>
<dbReference type="SUPFAM" id="SSF81296">
    <property type="entry name" value="E set domains"/>
    <property type="match status" value="1"/>
</dbReference>
<name>A0A8X8W9M9_SALSN</name>
<reference evidence="9" key="2">
    <citation type="submission" date="2020-08" db="EMBL/GenBank/DDBJ databases">
        <title>Plant Genome Project.</title>
        <authorList>
            <person name="Zhang R.-G."/>
        </authorList>
    </citation>
    <scope>NUCLEOTIDE SEQUENCE</scope>
    <source>
        <strain evidence="9">Huo1</strain>
        <tissue evidence="9">Leaf</tissue>
    </source>
</reference>
<evidence type="ECO:0000256" key="1">
    <source>
        <dbReference type="ARBA" id="ARBA00004613"/>
    </source>
</evidence>
<evidence type="ECO:0000256" key="4">
    <source>
        <dbReference type="ARBA" id="ARBA00023002"/>
    </source>
</evidence>
<dbReference type="PANTHER" id="PTHR32208:SF62">
    <property type="entry name" value="OXIDASE, PUTATIVE, EXPRESSED-RELATED"/>
    <property type="match status" value="1"/>
</dbReference>
<dbReference type="CDD" id="cd02851">
    <property type="entry name" value="E_set_GO_C"/>
    <property type="match status" value="1"/>
</dbReference>
<keyword evidence="3" id="KW-0732">Signal</keyword>
<keyword evidence="4" id="KW-0560">Oxidoreductase</keyword>
<dbReference type="AlphaFoldDB" id="A0A8X8W9M9"/>
<evidence type="ECO:0000259" key="7">
    <source>
        <dbReference type="Pfam" id="PF07250"/>
    </source>
</evidence>
<dbReference type="Pfam" id="PF09118">
    <property type="entry name" value="GO-like_E_set"/>
    <property type="match status" value="1"/>
</dbReference>
<reference evidence="9" key="1">
    <citation type="submission" date="2018-01" db="EMBL/GenBank/DDBJ databases">
        <authorList>
            <person name="Mao J.F."/>
        </authorList>
    </citation>
    <scope>NUCLEOTIDE SEQUENCE</scope>
    <source>
        <strain evidence="9">Huo1</strain>
        <tissue evidence="9">Leaf</tissue>
    </source>
</reference>
<sequence length="534" mass="58719">MLVAMLQMIVVGAGGGKWDLLRSNIGVSAMHMQLLNNDRVVIFDLTDFGASNISLPNNRCRDNPKDLALQHDCTAHSVEYNVASNSIRPLFVYSNTWCSSGAAMLDGSLMQTGGFNDGYNTVRVFKPCNDNSCDWQEFSNVLTHRRWYASNHILPDGRQIIFGGRDRFSYEFYPKTSGADLAVELSFLKDTRDPTIENNLYPFVFLNVDGNMFVFTNNRAIMFDYVRRVVVRTYPTIPGGDPRNYPSSGSAVLLPLRISSGAVVAEVLVCGGAPKGSFTSANNGNFVTALNTCGRIRINDPNPQWLMETMPLARVMGDMVLLPNGNVLIINGAAAGTAGWGIARNPVLTPLVYRPNNQAGSRFEAQNATSIPRMYHSNAILLRDGRVLVSGSNPNAYYTFTGVLYPTDLTMQAYSPEYLDPQFAPLRSNIVSPASHSQLGYGQLLTINFTLPQPTINATTLTISIVAPPFTTHSFSMNQRLLLLTTSNVTSLGGSNYQLRVSTPNSKILAPPGYYLLFLVYQQVPSPGIWVQFK</sequence>
<dbReference type="InterPro" id="IPR009880">
    <property type="entry name" value="Glyoxal_oxidase_N"/>
</dbReference>
<evidence type="ECO:0000256" key="2">
    <source>
        <dbReference type="ARBA" id="ARBA00022525"/>
    </source>
</evidence>
<dbReference type="InterPro" id="IPR011043">
    <property type="entry name" value="Gal_Oxase/kelch_b-propeller"/>
</dbReference>
<feature type="domain" description="Galactose oxidase-like Early set" evidence="8">
    <location>
        <begin position="431"/>
        <end position="532"/>
    </location>
</feature>
<dbReference type="InterPro" id="IPR013783">
    <property type="entry name" value="Ig-like_fold"/>
</dbReference>
<dbReference type="Gene3D" id="2.130.10.80">
    <property type="entry name" value="Galactose oxidase/kelch, beta-propeller"/>
    <property type="match status" value="1"/>
</dbReference>
<evidence type="ECO:0000259" key="8">
    <source>
        <dbReference type="Pfam" id="PF09118"/>
    </source>
</evidence>
<accession>A0A8X8W9M9</accession>
<dbReference type="InterPro" id="IPR015202">
    <property type="entry name" value="GO-like_E_set"/>
</dbReference>
<gene>
    <name evidence="9" type="ORF">SASPL_148393</name>
</gene>
<dbReference type="GO" id="GO:0005615">
    <property type="term" value="C:extracellular space"/>
    <property type="evidence" value="ECO:0007669"/>
    <property type="project" value="UniProtKB-ARBA"/>
</dbReference>
<evidence type="ECO:0000313" key="10">
    <source>
        <dbReference type="Proteomes" id="UP000298416"/>
    </source>
</evidence>
<protein>
    <recommendedName>
        <fullName evidence="5">Aldehyde oxidase GLOX</fullName>
    </recommendedName>
    <alternativeName>
        <fullName evidence="6">Glyoxal oxidase</fullName>
    </alternativeName>
</protein>